<sequence length="284" mass="31888">MKRSLNPDEPNALLSYDFDRGSNYENVLHLTDALGALVPESETEHPDQRFFQVTHLITEYAWVQVHYELRRAIGHLDQDRYHQAVRMFDRATGLSEVTVQAVRLLTDHLPQHSLLMMRNALPEDATGLDSPGYRNLRRVARPVWKAYEQAVERAGLSLQDVIAQQDDGYDGPRSAGSQSLALVREAMLRLDGSVLGWKQHHLIMVWSQLGGQPGLRKGNEEGDDELELPQSLGGRSLATLEARSQLALFPELWRAAEDAYWLLGTRHDTDAPVRGGGNGCPVQH</sequence>
<protein>
    <recommendedName>
        <fullName evidence="3">Tryptophan 2,3-dioxygenase</fullName>
    </recommendedName>
</protein>
<dbReference type="RefSeq" id="WP_171397058.1">
    <property type="nucleotide sequence ID" value="NZ_CP049838.1"/>
</dbReference>
<dbReference type="GO" id="GO:0020037">
    <property type="term" value="F:heme binding"/>
    <property type="evidence" value="ECO:0007669"/>
    <property type="project" value="InterPro"/>
</dbReference>
<dbReference type="GO" id="GO:0019441">
    <property type="term" value="P:L-tryptophan catabolic process to kynurenine"/>
    <property type="evidence" value="ECO:0007669"/>
    <property type="project" value="InterPro"/>
</dbReference>
<dbReference type="EMBL" id="CP049838">
    <property type="protein sequence ID" value="QJT01491.1"/>
    <property type="molecule type" value="Genomic_DNA"/>
</dbReference>
<dbReference type="Gene3D" id="1.20.58.480">
    <property type="match status" value="1"/>
</dbReference>
<dbReference type="InterPro" id="IPR037217">
    <property type="entry name" value="Trp/Indoleamine_2_3_dOase-like"/>
</dbReference>
<dbReference type="AlphaFoldDB" id="A0A6M4WP55"/>
<evidence type="ECO:0000313" key="2">
    <source>
        <dbReference type="Proteomes" id="UP000502665"/>
    </source>
</evidence>
<dbReference type="SUPFAM" id="SSF140959">
    <property type="entry name" value="Indolic compounds 2,3-dioxygenase-like"/>
    <property type="match status" value="1"/>
</dbReference>
<accession>A0A6M4WP55</accession>
<evidence type="ECO:0000313" key="1">
    <source>
        <dbReference type="EMBL" id="QJT01491.1"/>
    </source>
</evidence>
<gene>
    <name evidence="1" type="ORF">G9272_15130</name>
</gene>
<proteinExistence type="predicted"/>
<reference evidence="1" key="1">
    <citation type="submission" date="2020-03" db="EMBL/GenBank/DDBJ databases">
        <title>Molecular networking-based the target discovery of potent antiproliferative macrolactams: 5/6/7/16 polycyclic ansamycins and glycosylated trienomycin from Streptomyces cacaoi subsp. asoensis.</title>
        <authorList>
            <person name="Liu L.-L."/>
        </authorList>
    </citation>
    <scope>NUCLEOTIDE SEQUENCE [LARGE SCALE GENOMIC DNA]</scope>
    <source>
        <strain evidence="1">H2S5</strain>
    </source>
</reference>
<dbReference type="Proteomes" id="UP000502665">
    <property type="component" value="Chromosome"/>
</dbReference>
<dbReference type="GO" id="GO:0046872">
    <property type="term" value="F:metal ion binding"/>
    <property type="evidence" value="ECO:0007669"/>
    <property type="project" value="InterPro"/>
</dbReference>
<name>A0A6M4WP55_9ACTN</name>
<evidence type="ECO:0008006" key="3">
    <source>
        <dbReference type="Google" id="ProtNLM"/>
    </source>
</evidence>
<keyword evidence="2" id="KW-1185">Reference proteome</keyword>
<organism evidence="1 2">
    <name type="scientific">Streptomyces asoensis</name>
    <dbReference type="NCBI Taxonomy" id="249586"/>
    <lineage>
        <taxon>Bacteria</taxon>
        <taxon>Bacillati</taxon>
        <taxon>Actinomycetota</taxon>
        <taxon>Actinomycetes</taxon>
        <taxon>Kitasatosporales</taxon>
        <taxon>Streptomycetaceae</taxon>
        <taxon>Streptomyces</taxon>
    </lineage>
</organism>